<accession>A0A368FQJ4</accession>
<dbReference type="AlphaFoldDB" id="A0A368FQJ4"/>
<dbReference type="STRING" id="29170.A0A368FQJ4"/>
<dbReference type="GO" id="GO:0046983">
    <property type="term" value="F:protein dimerization activity"/>
    <property type="evidence" value="ECO:0007669"/>
    <property type="project" value="InterPro"/>
</dbReference>
<organism evidence="2 3">
    <name type="scientific">Ancylostoma caninum</name>
    <name type="common">Dog hookworm</name>
    <dbReference type="NCBI Taxonomy" id="29170"/>
    <lineage>
        <taxon>Eukaryota</taxon>
        <taxon>Metazoa</taxon>
        <taxon>Ecdysozoa</taxon>
        <taxon>Nematoda</taxon>
        <taxon>Chromadorea</taxon>
        <taxon>Rhabditida</taxon>
        <taxon>Rhabditina</taxon>
        <taxon>Rhabditomorpha</taxon>
        <taxon>Strongyloidea</taxon>
        <taxon>Ancylostomatidae</taxon>
        <taxon>Ancylostomatinae</taxon>
        <taxon>Ancylostoma</taxon>
    </lineage>
</organism>
<dbReference type="OrthoDB" id="5976910at2759"/>
<dbReference type="EMBL" id="JOJR01000976">
    <property type="protein sequence ID" value="RCN33085.1"/>
    <property type="molecule type" value="Genomic_DNA"/>
</dbReference>
<dbReference type="GO" id="GO:0000981">
    <property type="term" value="F:DNA-binding transcription factor activity, RNA polymerase II-specific"/>
    <property type="evidence" value="ECO:0007669"/>
    <property type="project" value="TreeGrafter"/>
</dbReference>
<dbReference type="Proteomes" id="UP000252519">
    <property type="component" value="Unassembled WGS sequence"/>
</dbReference>
<dbReference type="CDD" id="cd19724">
    <property type="entry name" value="bHLH_TS_ASCL3_like"/>
    <property type="match status" value="1"/>
</dbReference>
<reference evidence="2 3" key="1">
    <citation type="submission" date="2014-10" db="EMBL/GenBank/DDBJ databases">
        <title>Draft genome of the hookworm Ancylostoma caninum.</title>
        <authorList>
            <person name="Mitreva M."/>
        </authorList>
    </citation>
    <scope>NUCLEOTIDE SEQUENCE [LARGE SCALE GENOMIC DNA]</scope>
    <source>
        <strain evidence="2 3">Baltimore</strain>
    </source>
</reference>
<dbReference type="PANTHER" id="PTHR23349">
    <property type="entry name" value="BASIC HELIX-LOOP-HELIX TRANSCRIPTION FACTOR, TWIST"/>
    <property type="match status" value="1"/>
</dbReference>
<keyword evidence="3" id="KW-1185">Reference proteome</keyword>
<dbReference type="Gene3D" id="4.10.280.10">
    <property type="entry name" value="Helix-loop-helix DNA-binding domain"/>
    <property type="match status" value="1"/>
</dbReference>
<dbReference type="Pfam" id="PF00010">
    <property type="entry name" value="HLH"/>
    <property type="match status" value="1"/>
</dbReference>
<dbReference type="SMART" id="SM00353">
    <property type="entry name" value="HLH"/>
    <property type="match status" value="1"/>
</dbReference>
<dbReference type="SUPFAM" id="SSF47459">
    <property type="entry name" value="HLH, helix-loop-helix DNA-binding domain"/>
    <property type="match status" value="1"/>
</dbReference>
<feature type="domain" description="BHLH" evidence="1">
    <location>
        <begin position="87"/>
        <end position="139"/>
    </location>
</feature>
<keyword evidence="2" id="KW-0238">DNA-binding</keyword>
<dbReference type="PANTHER" id="PTHR23349:SF111">
    <property type="entry name" value="BHLH DOMAIN-CONTAINING PROTEIN"/>
    <property type="match status" value="1"/>
</dbReference>
<dbReference type="PROSITE" id="PS50888">
    <property type="entry name" value="BHLH"/>
    <property type="match status" value="1"/>
</dbReference>
<dbReference type="InterPro" id="IPR036638">
    <property type="entry name" value="HLH_DNA-bd_sf"/>
</dbReference>
<evidence type="ECO:0000313" key="2">
    <source>
        <dbReference type="EMBL" id="RCN33085.1"/>
    </source>
</evidence>
<dbReference type="GO" id="GO:0000977">
    <property type="term" value="F:RNA polymerase II transcription regulatory region sequence-specific DNA binding"/>
    <property type="evidence" value="ECO:0007669"/>
    <property type="project" value="TreeGrafter"/>
</dbReference>
<protein>
    <submittedName>
        <fullName evidence="2">Helix-loop-helix DNA-binding domain protein</fullName>
    </submittedName>
</protein>
<proteinExistence type="predicted"/>
<evidence type="ECO:0000259" key="1">
    <source>
        <dbReference type="PROSITE" id="PS50888"/>
    </source>
</evidence>
<comment type="caution">
    <text evidence="2">The sequence shown here is derived from an EMBL/GenBank/DDBJ whole genome shotgun (WGS) entry which is preliminary data.</text>
</comment>
<sequence length="186" mass="21548">MMESALGNHSIKLTVVYQLNAHLADAQNMAFITTPTLSTLYNASLFSVPKPEAKNEQPAPKRKIIDPFDPEASVPLPYQLDELPYSTSVWKRNERERYRVRCVNNGYEALRRHLPVSDTEKRISKVDTLRLAIRYIKHLEAVLKNEDHIFKCRCFHGFAEESEGHVQIDINVRNVNQHCIENEIKY</sequence>
<evidence type="ECO:0000313" key="3">
    <source>
        <dbReference type="Proteomes" id="UP000252519"/>
    </source>
</evidence>
<gene>
    <name evidence="2" type="ORF">ANCCAN_21094</name>
</gene>
<dbReference type="GO" id="GO:0032502">
    <property type="term" value="P:developmental process"/>
    <property type="evidence" value="ECO:0007669"/>
    <property type="project" value="TreeGrafter"/>
</dbReference>
<dbReference type="InterPro" id="IPR050283">
    <property type="entry name" value="E-box_TF_Regulators"/>
</dbReference>
<dbReference type="InterPro" id="IPR011598">
    <property type="entry name" value="bHLH_dom"/>
</dbReference>
<name>A0A368FQJ4_ANCCA</name>